<dbReference type="GO" id="GO:0016491">
    <property type="term" value="F:oxidoreductase activity"/>
    <property type="evidence" value="ECO:0007669"/>
    <property type="project" value="UniProtKB-KW"/>
</dbReference>
<reference evidence="5" key="1">
    <citation type="journal article" date="2016" name="Proc. Natl. Acad. Sci. U.S.A.">
        <title>Lipid metabolic changes in an early divergent fungus govern the establishment of a mutualistic symbiosis with endobacteria.</title>
        <authorList>
            <person name="Lastovetsky O.A."/>
            <person name="Gaspar M.L."/>
            <person name="Mondo S.J."/>
            <person name="LaButti K.M."/>
            <person name="Sandor L."/>
            <person name="Grigoriev I.V."/>
            <person name="Henry S.A."/>
            <person name="Pawlowska T.E."/>
        </authorList>
    </citation>
    <scope>NUCLEOTIDE SEQUENCE [LARGE SCALE GENOMIC DNA]</scope>
    <source>
        <strain evidence="5">ATCC 52814</strain>
    </source>
</reference>
<dbReference type="VEuPathDB" id="FungiDB:BCV72DRAFT_3743"/>
<dbReference type="PANTHER" id="PTHR43708:SF5">
    <property type="entry name" value="CONSERVED EXPRESSED OXIDOREDUCTASE (EUROFUNG)-RELATED"/>
    <property type="match status" value="1"/>
</dbReference>
<evidence type="ECO:0000256" key="1">
    <source>
        <dbReference type="ARBA" id="ARBA00010928"/>
    </source>
</evidence>
<comment type="similarity">
    <text evidence="1">Belongs to the Gfo/Idh/MocA family.</text>
</comment>
<proteinExistence type="inferred from homology"/>
<dbReference type="Pfam" id="PF02894">
    <property type="entry name" value="GFO_IDH_MocA_C"/>
    <property type="match status" value="1"/>
</dbReference>
<feature type="domain" description="Gfo/Idh/MocA-like oxidoreductase C-terminal" evidence="4">
    <location>
        <begin position="138"/>
        <end position="356"/>
    </location>
</feature>
<evidence type="ECO:0000313" key="5">
    <source>
        <dbReference type="EMBL" id="ORE05126.1"/>
    </source>
</evidence>
<evidence type="ECO:0000259" key="3">
    <source>
        <dbReference type="Pfam" id="PF01408"/>
    </source>
</evidence>
<dbReference type="Gene3D" id="3.30.360.10">
    <property type="entry name" value="Dihydrodipicolinate Reductase, domain 2"/>
    <property type="match status" value="1"/>
</dbReference>
<keyword evidence="2" id="KW-0560">Oxidoreductase</keyword>
<feature type="domain" description="Gfo/Idh/MocA-like oxidoreductase N-terminal" evidence="3">
    <location>
        <begin position="9"/>
        <end position="125"/>
    </location>
</feature>
<dbReference type="InterPro" id="IPR051317">
    <property type="entry name" value="Gfo/Idh/MocA_oxidoreduct"/>
</dbReference>
<dbReference type="Gene3D" id="3.40.50.720">
    <property type="entry name" value="NAD(P)-binding Rossmann-like Domain"/>
    <property type="match status" value="1"/>
</dbReference>
<name>A0A1X0QZG1_RHIZD</name>
<dbReference type="OrthoDB" id="64915at2759"/>
<dbReference type="InterPro" id="IPR036291">
    <property type="entry name" value="NAD(P)-bd_dom_sf"/>
</dbReference>
<dbReference type="Pfam" id="PF01408">
    <property type="entry name" value="GFO_IDH_MocA"/>
    <property type="match status" value="1"/>
</dbReference>
<dbReference type="SUPFAM" id="SSF51735">
    <property type="entry name" value="NAD(P)-binding Rossmann-fold domains"/>
    <property type="match status" value="1"/>
</dbReference>
<accession>A0A1X0QZG1</accession>
<dbReference type="AlphaFoldDB" id="A0A1X0QZG1"/>
<evidence type="ECO:0000259" key="4">
    <source>
        <dbReference type="Pfam" id="PF02894"/>
    </source>
</evidence>
<dbReference type="GO" id="GO:0000166">
    <property type="term" value="F:nucleotide binding"/>
    <property type="evidence" value="ECO:0007669"/>
    <property type="project" value="InterPro"/>
</dbReference>
<dbReference type="Proteomes" id="UP000242414">
    <property type="component" value="Unassembled WGS sequence"/>
</dbReference>
<gene>
    <name evidence="5" type="ORF">BCV72DRAFT_3743</name>
</gene>
<organism evidence="5">
    <name type="scientific">Rhizopus microsporus var. microsporus</name>
    <dbReference type="NCBI Taxonomy" id="86635"/>
    <lineage>
        <taxon>Eukaryota</taxon>
        <taxon>Fungi</taxon>
        <taxon>Fungi incertae sedis</taxon>
        <taxon>Mucoromycota</taxon>
        <taxon>Mucoromycotina</taxon>
        <taxon>Mucoromycetes</taxon>
        <taxon>Mucorales</taxon>
        <taxon>Mucorineae</taxon>
        <taxon>Rhizopodaceae</taxon>
        <taxon>Rhizopus</taxon>
    </lineage>
</organism>
<dbReference type="EMBL" id="KV921952">
    <property type="protein sequence ID" value="ORE05126.1"/>
    <property type="molecule type" value="Genomic_DNA"/>
</dbReference>
<evidence type="ECO:0000256" key="2">
    <source>
        <dbReference type="ARBA" id="ARBA00023002"/>
    </source>
</evidence>
<dbReference type="PANTHER" id="PTHR43708">
    <property type="entry name" value="CONSERVED EXPRESSED OXIDOREDUCTASE (EUROFUNG)"/>
    <property type="match status" value="1"/>
</dbReference>
<dbReference type="InterPro" id="IPR004104">
    <property type="entry name" value="Gfo/Idh/MocA-like_OxRdtase_C"/>
</dbReference>
<dbReference type="InterPro" id="IPR000683">
    <property type="entry name" value="Gfo/Idh/MocA-like_OxRdtase_N"/>
</dbReference>
<sequence length="358" mass="39766">MTDNTQKKINVGVVGFGMSARVFHCPLIVSSPYLHLAAVVERKSDKSKDVYPWISVFKNTDDLFASSEVDLVVITTPNGSHYPLALQALKSGKHVVVEKPFTITSQEAEELCRVAKETGLICSVYQNRRWDGDFLTVKKLISAGHLGRLVEFESHFDRFRNFVKAGWREQSDAPGSGMLYDLGAHLIDQALSLFGMPKTVYATVSNQRQLKETDVADDFTIILGYENSFKAILRSSMLARHTPVLRFNLRGMNGGFRKEYLDVQEDQLKAGLVPSDTEYGIESSDRYGYINADVGGVHIVGKVDTEKGDYLAYYNNVGESILKSDPSLLAVKPEDGANCIRIIELAQKSSDEGRVIVL</sequence>
<protein>
    <submittedName>
        <fullName evidence="5">NAD(P)-binding protein</fullName>
    </submittedName>
</protein>